<dbReference type="Pfam" id="PF13408">
    <property type="entry name" value="Zn_ribbon_recom"/>
    <property type="match status" value="1"/>
</dbReference>
<dbReference type="PANTHER" id="PTHR30461">
    <property type="entry name" value="DNA-INVERTASE FROM LAMBDOID PROPHAGE"/>
    <property type="match status" value="1"/>
</dbReference>
<comment type="caution">
    <text evidence="6">The sequence shown here is derived from an EMBL/GenBank/DDBJ whole genome shotgun (WGS) entry which is preliminary data.</text>
</comment>
<evidence type="ECO:0000259" key="5">
    <source>
        <dbReference type="Pfam" id="PF13408"/>
    </source>
</evidence>
<sequence>MTLTTLTDLLRDRGLVQRATPKQPERPLQRSNVHRLLINSFYTGKVTWRGVEHPGTHEVLVDEETFKRVQDKLTSRRANGNRERKHHHYLSGSLYCGRCYSRLLYMVTTGRRGGRYEYYACSGRHTKSTDCQAPLLRLNKVEQAISRSGTASTNRGTPGRYPQCESASTATSPHFAARRQPTHRT</sequence>
<keyword evidence="2" id="KW-0233">DNA recombination</keyword>
<dbReference type="InterPro" id="IPR038109">
    <property type="entry name" value="DNA_bind_recomb_sf"/>
</dbReference>
<dbReference type="PANTHER" id="PTHR30461:SF2">
    <property type="entry name" value="SERINE RECOMBINASE PINE-RELATED"/>
    <property type="match status" value="1"/>
</dbReference>
<feature type="region of interest" description="Disordered" evidence="3">
    <location>
        <begin position="146"/>
        <end position="185"/>
    </location>
</feature>
<evidence type="ECO:0000256" key="1">
    <source>
        <dbReference type="ARBA" id="ARBA00023125"/>
    </source>
</evidence>
<dbReference type="InterPro" id="IPR011109">
    <property type="entry name" value="DNA_bind_recombinase_dom"/>
</dbReference>
<feature type="domain" description="Recombinase zinc beta ribbon" evidence="5">
    <location>
        <begin position="89"/>
        <end position="146"/>
    </location>
</feature>
<dbReference type="Pfam" id="PF07508">
    <property type="entry name" value="Recombinase"/>
    <property type="match status" value="1"/>
</dbReference>
<accession>A0ABS7P6E0</accession>
<feature type="domain" description="Recombinase" evidence="4">
    <location>
        <begin position="7"/>
        <end position="76"/>
    </location>
</feature>
<reference evidence="6 7" key="1">
    <citation type="submission" date="2020-06" db="EMBL/GenBank/DDBJ databases">
        <title>Taxonomy, biology and ecology of Rhodococcus bacteria occurring in California pistachio and other woody hosts as revealed by genome sequence analyses.</title>
        <authorList>
            <person name="Gai Y."/>
            <person name="Riely B."/>
        </authorList>
    </citation>
    <scope>NUCLEOTIDE SEQUENCE [LARGE SCALE GENOMIC DNA]</scope>
    <source>
        <strain evidence="6 7">BP-281</strain>
    </source>
</reference>
<dbReference type="Proteomes" id="UP000825228">
    <property type="component" value="Unassembled WGS sequence"/>
</dbReference>
<proteinExistence type="predicted"/>
<evidence type="ECO:0000313" key="6">
    <source>
        <dbReference type="EMBL" id="MBY6367997.1"/>
    </source>
</evidence>
<evidence type="ECO:0000256" key="3">
    <source>
        <dbReference type="SAM" id="MobiDB-lite"/>
    </source>
</evidence>
<dbReference type="RefSeq" id="WP_222685324.1">
    <property type="nucleotide sequence ID" value="NZ_JABUBT010000045.1"/>
</dbReference>
<gene>
    <name evidence="6" type="ORF">HQ603_14675</name>
</gene>
<dbReference type="EMBL" id="JABUBU010000016">
    <property type="protein sequence ID" value="MBY6367997.1"/>
    <property type="molecule type" value="Genomic_DNA"/>
</dbReference>
<dbReference type="InterPro" id="IPR025827">
    <property type="entry name" value="Zn_ribbon_recom_dom"/>
</dbReference>
<keyword evidence="7" id="KW-1185">Reference proteome</keyword>
<feature type="compositionally biased region" description="Basic residues" evidence="3">
    <location>
        <begin position="176"/>
        <end position="185"/>
    </location>
</feature>
<name>A0ABS7P6E0_9NOCA</name>
<protein>
    <submittedName>
        <fullName evidence="6">Recombinase zinc beta ribbon domain-containing protein</fullName>
    </submittedName>
</protein>
<evidence type="ECO:0000313" key="7">
    <source>
        <dbReference type="Proteomes" id="UP000825228"/>
    </source>
</evidence>
<keyword evidence="1" id="KW-0238">DNA-binding</keyword>
<organism evidence="6 7">
    <name type="scientific">Rhodococcoides corynebacterioides</name>
    <dbReference type="NCBI Taxonomy" id="53972"/>
    <lineage>
        <taxon>Bacteria</taxon>
        <taxon>Bacillati</taxon>
        <taxon>Actinomycetota</taxon>
        <taxon>Actinomycetes</taxon>
        <taxon>Mycobacteriales</taxon>
        <taxon>Nocardiaceae</taxon>
        <taxon>Rhodococcoides</taxon>
    </lineage>
</organism>
<evidence type="ECO:0000256" key="2">
    <source>
        <dbReference type="ARBA" id="ARBA00023172"/>
    </source>
</evidence>
<dbReference type="Gene3D" id="3.90.1750.20">
    <property type="entry name" value="Putative Large Serine Recombinase, Chain B, Domain 2"/>
    <property type="match status" value="1"/>
</dbReference>
<dbReference type="InterPro" id="IPR050639">
    <property type="entry name" value="SSR_resolvase"/>
</dbReference>
<feature type="compositionally biased region" description="Polar residues" evidence="3">
    <location>
        <begin position="146"/>
        <end position="156"/>
    </location>
</feature>
<evidence type="ECO:0000259" key="4">
    <source>
        <dbReference type="Pfam" id="PF07508"/>
    </source>
</evidence>